<dbReference type="SUPFAM" id="SSF63411">
    <property type="entry name" value="LuxS/MPP-like metallohydrolase"/>
    <property type="match status" value="2"/>
</dbReference>
<dbReference type="InterPro" id="IPR007863">
    <property type="entry name" value="Peptidase_M16_C"/>
</dbReference>
<proteinExistence type="inferred from homology"/>
<evidence type="ECO:0000313" key="4">
    <source>
        <dbReference type="EMBL" id="GII95096.1"/>
    </source>
</evidence>
<evidence type="ECO:0000259" key="2">
    <source>
        <dbReference type="Pfam" id="PF00675"/>
    </source>
</evidence>
<keyword evidence="5" id="KW-1185">Reference proteome</keyword>
<dbReference type="EMBL" id="BOOW01000033">
    <property type="protein sequence ID" value="GII95096.1"/>
    <property type="molecule type" value="Genomic_DNA"/>
</dbReference>
<evidence type="ECO:0000259" key="3">
    <source>
        <dbReference type="Pfam" id="PF05193"/>
    </source>
</evidence>
<keyword evidence="4" id="KW-0645">Protease</keyword>
<feature type="domain" description="Peptidase M16 N-terminal" evidence="2">
    <location>
        <begin position="20"/>
        <end position="130"/>
    </location>
</feature>
<accession>A0A919RMW7</accession>
<comment type="caution">
    <text evidence="4">The sequence shown here is derived from an EMBL/GenBank/DDBJ whole genome shotgun (WGS) entry which is preliminary data.</text>
</comment>
<name>A0A919RMW7_9ACTN</name>
<dbReference type="Gene3D" id="3.30.830.10">
    <property type="entry name" value="Metalloenzyme, LuxS/M16 peptidase-like"/>
    <property type="match status" value="2"/>
</dbReference>
<evidence type="ECO:0000256" key="1">
    <source>
        <dbReference type="ARBA" id="ARBA00007261"/>
    </source>
</evidence>
<dbReference type="InterPro" id="IPR011765">
    <property type="entry name" value="Pept_M16_N"/>
</dbReference>
<evidence type="ECO:0000313" key="5">
    <source>
        <dbReference type="Proteomes" id="UP000606172"/>
    </source>
</evidence>
<organism evidence="4 5">
    <name type="scientific">Sinosporangium siamense</name>
    <dbReference type="NCBI Taxonomy" id="1367973"/>
    <lineage>
        <taxon>Bacteria</taxon>
        <taxon>Bacillati</taxon>
        <taxon>Actinomycetota</taxon>
        <taxon>Actinomycetes</taxon>
        <taxon>Streptosporangiales</taxon>
        <taxon>Streptosporangiaceae</taxon>
        <taxon>Sinosporangium</taxon>
    </lineage>
</organism>
<dbReference type="InterPro" id="IPR050361">
    <property type="entry name" value="MPP/UQCRC_Complex"/>
</dbReference>
<dbReference type="RefSeq" id="WP_204030182.1">
    <property type="nucleotide sequence ID" value="NZ_BOOW01000033.1"/>
</dbReference>
<dbReference type="AlphaFoldDB" id="A0A919RMW7"/>
<dbReference type="Pfam" id="PF05193">
    <property type="entry name" value="Peptidase_M16_C"/>
    <property type="match status" value="1"/>
</dbReference>
<dbReference type="GO" id="GO:0008233">
    <property type="term" value="F:peptidase activity"/>
    <property type="evidence" value="ECO:0007669"/>
    <property type="project" value="UniProtKB-KW"/>
</dbReference>
<comment type="similarity">
    <text evidence="1">Belongs to the peptidase M16 family.</text>
</comment>
<dbReference type="Proteomes" id="UP000606172">
    <property type="component" value="Unassembled WGS sequence"/>
</dbReference>
<dbReference type="InterPro" id="IPR011249">
    <property type="entry name" value="Metalloenz_LuxS/M16"/>
</dbReference>
<dbReference type="GO" id="GO:0046872">
    <property type="term" value="F:metal ion binding"/>
    <property type="evidence" value="ECO:0007669"/>
    <property type="project" value="InterPro"/>
</dbReference>
<keyword evidence="4" id="KW-0378">Hydrolase</keyword>
<dbReference type="GO" id="GO:0006508">
    <property type="term" value="P:proteolysis"/>
    <property type="evidence" value="ECO:0007669"/>
    <property type="project" value="UniProtKB-KW"/>
</dbReference>
<feature type="domain" description="Peptidase M16 C-terminal" evidence="3">
    <location>
        <begin position="173"/>
        <end position="346"/>
    </location>
</feature>
<dbReference type="Pfam" id="PF00675">
    <property type="entry name" value="Peptidase_M16"/>
    <property type="match status" value="1"/>
</dbReference>
<dbReference type="PANTHER" id="PTHR11851:SF49">
    <property type="entry name" value="MITOCHONDRIAL-PROCESSING PEPTIDASE SUBUNIT ALPHA"/>
    <property type="match status" value="1"/>
</dbReference>
<reference evidence="4" key="1">
    <citation type="submission" date="2021-01" db="EMBL/GenBank/DDBJ databases">
        <title>Whole genome shotgun sequence of Sinosporangium siamense NBRC 109515.</title>
        <authorList>
            <person name="Komaki H."/>
            <person name="Tamura T."/>
        </authorList>
    </citation>
    <scope>NUCLEOTIDE SEQUENCE</scope>
    <source>
        <strain evidence="4">NBRC 109515</strain>
    </source>
</reference>
<sequence>MIEEHTLGNGLRVVVHPRRRVPLAAVNIRYGVGSRHEAPGRTGLAHLFEHLMFQGSAHVAEGEHAAVMERAGAPYDGETWWEHTTYHQTVPIGHLDLTLWLEADRMGTLPAALSRPRLDNQRDVVKNEIRQRLFGRPYGTAIAHLPALAFPEAHPYAHTPLGSAADLDATTTADCLDFHAAHYAPDNAVLAVAGDVDPGRVFEAAERRFGHLARGAGRPEARDGAVGPARGEARMRVAEEVPAPALFRVYRLPADGTPEIEAADLALRLLGEGRHSRLHDRLVRRDGLAPACETQVHRFAGTCSLGVLAVYAAEGADLAAVEEALDAEILRLSADGPRAEEITRLHAQAERRFLDRTSTLAGLAGELTLHALQFGDAGRAFTAARRASAVTGGDVAAAATRLTPDNRGVLIYEKSR</sequence>
<dbReference type="PANTHER" id="PTHR11851">
    <property type="entry name" value="METALLOPROTEASE"/>
    <property type="match status" value="1"/>
</dbReference>
<protein>
    <submittedName>
        <fullName evidence="4">Zinc protease</fullName>
    </submittedName>
</protein>
<gene>
    <name evidence="4" type="ORF">Ssi02_53270</name>
</gene>